<protein>
    <submittedName>
        <fullName evidence="1">Uncharacterized protein</fullName>
    </submittedName>
</protein>
<evidence type="ECO:0000313" key="1">
    <source>
        <dbReference type="Ensembl" id="ENSSDUP00000025844.1"/>
    </source>
</evidence>
<organism evidence="1 2">
    <name type="scientific">Seriola dumerili</name>
    <name type="common">Greater amberjack</name>
    <name type="synonym">Caranx dumerili</name>
    <dbReference type="NCBI Taxonomy" id="41447"/>
    <lineage>
        <taxon>Eukaryota</taxon>
        <taxon>Metazoa</taxon>
        <taxon>Chordata</taxon>
        <taxon>Craniata</taxon>
        <taxon>Vertebrata</taxon>
        <taxon>Euteleostomi</taxon>
        <taxon>Actinopterygii</taxon>
        <taxon>Neopterygii</taxon>
        <taxon>Teleostei</taxon>
        <taxon>Neoteleostei</taxon>
        <taxon>Acanthomorphata</taxon>
        <taxon>Carangaria</taxon>
        <taxon>Carangiformes</taxon>
        <taxon>Carangidae</taxon>
        <taxon>Seriola</taxon>
    </lineage>
</organism>
<dbReference type="AlphaFoldDB" id="A0A3B4V571"/>
<reference evidence="1" key="1">
    <citation type="submission" date="2025-08" db="UniProtKB">
        <authorList>
            <consortium name="Ensembl"/>
        </authorList>
    </citation>
    <scope>IDENTIFICATION</scope>
</reference>
<sequence>MFSHTPLMCPTIVRPCSLKLEIWMTQAPTLSLRLLVLKSPKTETFGNAAGPILV</sequence>
<dbReference type="Proteomes" id="UP000261420">
    <property type="component" value="Unplaced"/>
</dbReference>
<proteinExistence type="predicted"/>
<name>A0A3B4V571_SERDU</name>
<reference evidence="1" key="2">
    <citation type="submission" date="2025-09" db="UniProtKB">
        <authorList>
            <consortium name="Ensembl"/>
        </authorList>
    </citation>
    <scope>IDENTIFICATION</scope>
</reference>
<dbReference type="Ensembl" id="ENSSDUT00000026311.1">
    <property type="protein sequence ID" value="ENSSDUP00000025844.1"/>
    <property type="gene ID" value="ENSSDUG00000018744.1"/>
</dbReference>
<accession>A0A3B4V571</accession>
<evidence type="ECO:0000313" key="2">
    <source>
        <dbReference type="Proteomes" id="UP000261420"/>
    </source>
</evidence>
<keyword evidence="2" id="KW-1185">Reference proteome</keyword>